<evidence type="ECO:0000259" key="3">
    <source>
        <dbReference type="Pfam" id="PF01979"/>
    </source>
</evidence>
<gene>
    <name evidence="4" type="ORF">SAMN05660686_01150</name>
</gene>
<accession>A0A8G2EVP1</accession>
<proteinExistence type="inferred from homology"/>
<sequence>MTGPSAPGTTVIRNAAWIVAWDAKESRHVYLKGGDVVFANGVVTQVGGRYTGEVDVEMDGSERMVMPGLVNIHSHPTSEPLRKGVTDEIRSPGFFHSSLYEFLTIFENDPEGLAASLRVAMAELLTSGVTTVVDYSFPFDAWLDVLAESGIRACVAPMFKDAKWYTNDGHQLQYDWDESGGGRAGFEKAMRTIDLANQHPSGRLMGMLAPAQIDTCSADLLRDSYDYAQEKNLPWQTHAAQSVNEFQEMIRRHGRTPVQWMSDIGVLGEHAIIGHGIFLDHHPWVHWSTREDLRLLADSSTTVAHCPTVFMRRGITLRTFGGYVREGINMGIGTDTYPHNFLEEMRNVATVARTIAETVDDLNTSDIFNAATVGGARALRRDDIGKLAVGCRADLVCVDLTAPSMMPVREPIRSLIYASTDRGIRDVFVDGNQVVKDGEVTTIDLRAALTELQAAQERSFSSIPTRDWAGRTVDQMAPMVFETRDSV</sequence>
<dbReference type="Gene3D" id="3.20.20.140">
    <property type="entry name" value="Metal-dependent hydrolases"/>
    <property type="match status" value="1"/>
</dbReference>
<evidence type="ECO:0000313" key="4">
    <source>
        <dbReference type="EMBL" id="SDF39585.1"/>
    </source>
</evidence>
<feature type="domain" description="Amidohydrolase-related" evidence="3">
    <location>
        <begin position="64"/>
        <end position="434"/>
    </location>
</feature>
<evidence type="ECO:0000313" key="5">
    <source>
        <dbReference type="Proteomes" id="UP000198615"/>
    </source>
</evidence>
<dbReference type="PANTHER" id="PTHR43794:SF11">
    <property type="entry name" value="AMIDOHYDROLASE-RELATED DOMAIN-CONTAINING PROTEIN"/>
    <property type="match status" value="1"/>
</dbReference>
<name>A0A8G2EVP1_9PROT</name>
<reference evidence="4 5" key="1">
    <citation type="submission" date="2016-10" db="EMBL/GenBank/DDBJ databases">
        <authorList>
            <person name="Varghese N."/>
            <person name="Submissions S."/>
        </authorList>
    </citation>
    <scope>NUCLEOTIDE SEQUENCE [LARGE SCALE GENOMIC DNA]</scope>
    <source>
        <strain evidence="4 5">DSM 18839</strain>
    </source>
</reference>
<evidence type="ECO:0000256" key="2">
    <source>
        <dbReference type="ARBA" id="ARBA00022801"/>
    </source>
</evidence>
<organism evidence="4 5">
    <name type="scientific">Thalassobaculum litoreum DSM 18839</name>
    <dbReference type="NCBI Taxonomy" id="1123362"/>
    <lineage>
        <taxon>Bacteria</taxon>
        <taxon>Pseudomonadati</taxon>
        <taxon>Pseudomonadota</taxon>
        <taxon>Alphaproteobacteria</taxon>
        <taxon>Rhodospirillales</taxon>
        <taxon>Thalassobaculaceae</taxon>
        <taxon>Thalassobaculum</taxon>
    </lineage>
</organism>
<comment type="similarity">
    <text evidence="1">Belongs to the metallo-dependent hydrolases superfamily. ATZ/TRZ family.</text>
</comment>
<dbReference type="Pfam" id="PF01979">
    <property type="entry name" value="Amidohydro_1"/>
    <property type="match status" value="1"/>
</dbReference>
<dbReference type="InterPro" id="IPR011059">
    <property type="entry name" value="Metal-dep_hydrolase_composite"/>
</dbReference>
<dbReference type="RefSeq" id="WP_093148844.1">
    <property type="nucleotide sequence ID" value="NZ_FNBW01000003.1"/>
</dbReference>
<dbReference type="SUPFAM" id="SSF51338">
    <property type="entry name" value="Composite domain of metallo-dependent hydrolases"/>
    <property type="match status" value="1"/>
</dbReference>
<dbReference type="AlphaFoldDB" id="A0A8G2EVP1"/>
<dbReference type="InterPro" id="IPR050287">
    <property type="entry name" value="MTA/SAH_deaminase"/>
</dbReference>
<comment type="caution">
    <text evidence="4">The sequence shown here is derived from an EMBL/GenBank/DDBJ whole genome shotgun (WGS) entry which is preliminary data.</text>
</comment>
<dbReference type="InterPro" id="IPR032466">
    <property type="entry name" value="Metal_Hydrolase"/>
</dbReference>
<evidence type="ECO:0000256" key="1">
    <source>
        <dbReference type="ARBA" id="ARBA00006745"/>
    </source>
</evidence>
<dbReference type="Gene3D" id="2.30.40.10">
    <property type="entry name" value="Urease, subunit C, domain 1"/>
    <property type="match status" value="1"/>
</dbReference>
<dbReference type="InterPro" id="IPR006680">
    <property type="entry name" value="Amidohydro-rel"/>
</dbReference>
<dbReference type="OrthoDB" id="9796020at2"/>
<keyword evidence="5" id="KW-1185">Reference proteome</keyword>
<dbReference type="Proteomes" id="UP000198615">
    <property type="component" value="Unassembled WGS sequence"/>
</dbReference>
<dbReference type="SUPFAM" id="SSF51556">
    <property type="entry name" value="Metallo-dependent hydrolases"/>
    <property type="match status" value="1"/>
</dbReference>
<protein>
    <submittedName>
        <fullName evidence="4">Cytosine/adenosine deaminase</fullName>
    </submittedName>
</protein>
<dbReference type="EMBL" id="FNBW01000003">
    <property type="protein sequence ID" value="SDF39585.1"/>
    <property type="molecule type" value="Genomic_DNA"/>
</dbReference>
<dbReference type="GO" id="GO:0016810">
    <property type="term" value="F:hydrolase activity, acting on carbon-nitrogen (but not peptide) bonds"/>
    <property type="evidence" value="ECO:0007669"/>
    <property type="project" value="InterPro"/>
</dbReference>
<keyword evidence="2" id="KW-0378">Hydrolase</keyword>
<dbReference type="PANTHER" id="PTHR43794">
    <property type="entry name" value="AMINOHYDROLASE SSNA-RELATED"/>
    <property type="match status" value="1"/>
</dbReference>